<organism evidence="2 3">
    <name type="scientific">Polychaeton citri CBS 116435</name>
    <dbReference type="NCBI Taxonomy" id="1314669"/>
    <lineage>
        <taxon>Eukaryota</taxon>
        <taxon>Fungi</taxon>
        <taxon>Dikarya</taxon>
        <taxon>Ascomycota</taxon>
        <taxon>Pezizomycotina</taxon>
        <taxon>Dothideomycetes</taxon>
        <taxon>Dothideomycetidae</taxon>
        <taxon>Capnodiales</taxon>
        <taxon>Capnodiaceae</taxon>
        <taxon>Polychaeton</taxon>
    </lineage>
</organism>
<dbReference type="AlphaFoldDB" id="A0A9P4UHZ6"/>
<accession>A0A9P4UHZ6</accession>
<evidence type="ECO:0000313" key="3">
    <source>
        <dbReference type="Proteomes" id="UP000799441"/>
    </source>
</evidence>
<evidence type="ECO:0000313" key="2">
    <source>
        <dbReference type="EMBL" id="KAF2716292.1"/>
    </source>
</evidence>
<dbReference type="EMBL" id="MU003882">
    <property type="protein sequence ID" value="KAF2716292.1"/>
    <property type="molecule type" value="Genomic_DNA"/>
</dbReference>
<dbReference type="Proteomes" id="UP000799441">
    <property type="component" value="Unassembled WGS sequence"/>
</dbReference>
<gene>
    <name evidence="2" type="ORF">K431DRAFT_20446</name>
</gene>
<feature type="region of interest" description="Disordered" evidence="1">
    <location>
        <begin position="9"/>
        <end position="48"/>
    </location>
</feature>
<protein>
    <submittedName>
        <fullName evidence="2">Uncharacterized protein</fullName>
    </submittedName>
</protein>
<evidence type="ECO:0000256" key="1">
    <source>
        <dbReference type="SAM" id="MobiDB-lite"/>
    </source>
</evidence>
<sequence>MIVLPHVRSCHGSSAASGHPTRQTSGSVRLPGSSREPSAERLQRRSRKSRVYGCSLGSVSNRWIAHLVLASQVCLGTCRMGYMCAVRRLVAACGICAQQPFCPLAKHPIESSQKSSEKQSWT</sequence>
<reference evidence="2" key="1">
    <citation type="journal article" date="2020" name="Stud. Mycol.">
        <title>101 Dothideomycetes genomes: a test case for predicting lifestyles and emergence of pathogens.</title>
        <authorList>
            <person name="Haridas S."/>
            <person name="Albert R."/>
            <person name="Binder M."/>
            <person name="Bloem J."/>
            <person name="Labutti K."/>
            <person name="Salamov A."/>
            <person name="Andreopoulos B."/>
            <person name="Baker S."/>
            <person name="Barry K."/>
            <person name="Bills G."/>
            <person name="Bluhm B."/>
            <person name="Cannon C."/>
            <person name="Castanera R."/>
            <person name="Culley D."/>
            <person name="Daum C."/>
            <person name="Ezra D."/>
            <person name="Gonzalez J."/>
            <person name="Henrissat B."/>
            <person name="Kuo A."/>
            <person name="Liang C."/>
            <person name="Lipzen A."/>
            <person name="Lutzoni F."/>
            <person name="Magnuson J."/>
            <person name="Mondo S."/>
            <person name="Nolan M."/>
            <person name="Ohm R."/>
            <person name="Pangilinan J."/>
            <person name="Park H.-J."/>
            <person name="Ramirez L."/>
            <person name="Alfaro M."/>
            <person name="Sun H."/>
            <person name="Tritt A."/>
            <person name="Yoshinaga Y."/>
            <person name="Zwiers L.-H."/>
            <person name="Turgeon B."/>
            <person name="Goodwin S."/>
            <person name="Spatafora J."/>
            <person name="Crous P."/>
            <person name="Grigoriev I."/>
        </authorList>
    </citation>
    <scope>NUCLEOTIDE SEQUENCE</scope>
    <source>
        <strain evidence="2">CBS 116435</strain>
    </source>
</reference>
<feature type="compositionally biased region" description="Polar residues" evidence="1">
    <location>
        <begin position="11"/>
        <end position="27"/>
    </location>
</feature>
<name>A0A9P4UHZ6_9PEZI</name>
<keyword evidence="3" id="KW-1185">Reference proteome</keyword>
<comment type="caution">
    <text evidence="2">The sequence shown here is derived from an EMBL/GenBank/DDBJ whole genome shotgun (WGS) entry which is preliminary data.</text>
</comment>
<proteinExistence type="predicted"/>